<dbReference type="GO" id="GO:0006631">
    <property type="term" value="P:fatty acid metabolic process"/>
    <property type="evidence" value="ECO:0007669"/>
    <property type="project" value="TreeGrafter"/>
</dbReference>
<comment type="caution">
    <text evidence="6">The sequence shown here is derived from an EMBL/GenBank/DDBJ whole genome shotgun (WGS) entry which is preliminary data.</text>
</comment>
<evidence type="ECO:0000259" key="5">
    <source>
        <dbReference type="PROSITE" id="PS50075"/>
    </source>
</evidence>
<dbReference type="GO" id="GO:0031956">
    <property type="term" value="F:medium-chain fatty acid-CoA ligase activity"/>
    <property type="evidence" value="ECO:0007669"/>
    <property type="project" value="TreeGrafter"/>
</dbReference>
<dbReference type="InterPro" id="IPR000873">
    <property type="entry name" value="AMP-dep_synth/lig_dom"/>
</dbReference>
<gene>
    <name evidence="6" type="ORF">B0I36DRAFT_293654</name>
</gene>
<organism evidence="6 7">
    <name type="scientific">Microdochium trichocladiopsis</name>
    <dbReference type="NCBI Taxonomy" id="1682393"/>
    <lineage>
        <taxon>Eukaryota</taxon>
        <taxon>Fungi</taxon>
        <taxon>Dikarya</taxon>
        <taxon>Ascomycota</taxon>
        <taxon>Pezizomycotina</taxon>
        <taxon>Sordariomycetes</taxon>
        <taxon>Xylariomycetidae</taxon>
        <taxon>Xylariales</taxon>
        <taxon>Microdochiaceae</taxon>
        <taxon>Microdochium</taxon>
    </lineage>
</organism>
<dbReference type="Pfam" id="PF00550">
    <property type="entry name" value="PP-binding"/>
    <property type="match status" value="1"/>
</dbReference>
<dbReference type="InterPro" id="IPR009081">
    <property type="entry name" value="PP-bd_ACP"/>
</dbReference>
<reference evidence="6" key="1">
    <citation type="journal article" date="2021" name="Nat. Commun.">
        <title>Genetic determinants of endophytism in the Arabidopsis root mycobiome.</title>
        <authorList>
            <person name="Mesny F."/>
            <person name="Miyauchi S."/>
            <person name="Thiergart T."/>
            <person name="Pickel B."/>
            <person name="Atanasova L."/>
            <person name="Karlsson M."/>
            <person name="Huettel B."/>
            <person name="Barry K.W."/>
            <person name="Haridas S."/>
            <person name="Chen C."/>
            <person name="Bauer D."/>
            <person name="Andreopoulos W."/>
            <person name="Pangilinan J."/>
            <person name="LaButti K."/>
            <person name="Riley R."/>
            <person name="Lipzen A."/>
            <person name="Clum A."/>
            <person name="Drula E."/>
            <person name="Henrissat B."/>
            <person name="Kohler A."/>
            <person name="Grigoriev I.V."/>
            <person name="Martin F.M."/>
            <person name="Hacquard S."/>
        </authorList>
    </citation>
    <scope>NUCLEOTIDE SEQUENCE</scope>
    <source>
        <strain evidence="6">MPI-CAGE-CH-0230</strain>
    </source>
</reference>
<evidence type="ECO:0000256" key="3">
    <source>
        <dbReference type="SAM" id="MobiDB-lite"/>
    </source>
</evidence>
<dbReference type="Gene3D" id="3.40.50.12780">
    <property type="entry name" value="N-terminal domain of ligase-like"/>
    <property type="match status" value="1"/>
</dbReference>
<dbReference type="EMBL" id="JAGTJQ010000008">
    <property type="protein sequence ID" value="KAH7025947.1"/>
    <property type="molecule type" value="Genomic_DNA"/>
</dbReference>
<evidence type="ECO:0000256" key="2">
    <source>
        <dbReference type="ARBA" id="ARBA00022553"/>
    </source>
</evidence>
<proteinExistence type="predicted"/>
<protein>
    <recommendedName>
        <fullName evidence="5">Carrier domain-containing protein</fullName>
    </recommendedName>
</protein>
<dbReference type="InterPro" id="IPR045851">
    <property type="entry name" value="AMP-bd_C_sf"/>
</dbReference>
<keyword evidence="2" id="KW-0597">Phosphoprotein</keyword>
<feature type="transmembrane region" description="Helical" evidence="4">
    <location>
        <begin position="1076"/>
        <end position="1093"/>
    </location>
</feature>
<feature type="compositionally biased region" description="Low complexity" evidence="3">
    <location>
        <begin position="1277"/>
        <end position="1296"/>
    </location>
</feature>
<feature type="transmembrane region" description="Helical" evidence="4">
    <location>
        <begin position="1335"/>
        <end position="1358"/>
    </location>
</feature>
<dbReference type="SUPFAM" id="SSF56801">
    <property type="entry name" value="Acetyl-CoA synthetase-like"/>
    <property type="match status" value="1"/>
</dbReference>
<keyword evidence="4" id="KW-0812">Transmembrane</keyword>
<keyword evidence="1" id="KW-0596">Phosphopantetheine</keyword>
<dbReference type="InterPro" id="IPR036736">
    <property type="entry name" value="ACP-like_sf"/>
</dbReference>
<keyword evidence="4" id="KW-0472">Membrane</keyword>
<feature type="region of interest" description="Disordered" evidence="3">
    <location>
        <begin position="1258"/>
        <end position="1298"/>
    </location>
</feature>
<accession>A0A9P9BQJ6</accession>
<dbReference type="GO" id="GO:0031177">
    <property type="term" value="F:phosphopantetheine binding"/>
    <property type="evidence" value="ECO:0007669"/>
    <property type="project" value="InterPro"/>
</dbReference>
<evidence type="ECO:0000313" key="7">
    <source>
        <dbReference type="Proteomes" id="UP000756346"/>
    </source>
</evidence>
<dbReference type="OrthoDB" id="3633556at2759"/>
<feature type="transmembrane region" description="Helical" evidence="4">
    <location>
        <begin position="1393"/>
        <end position="1420"/>
    </location>
</feature>
<keyword evidence="7" id="KW-1185">Reference proteome</keyword>
<feature type="transmembrane region" description="Helical" evidence="4">
    <location>
        <begin position="1454"/>
        <end position="1478"/>
    </location>
</feature>
<dbReference type="InterPro" id="IPR011004">
    <property type="entry name" value="Trimer_LpxA-like_sf"/>
</dbReference>
<dbReference type="InterPro" id="IPR020806">
    <property type="entry name" value="PKS_PP-bd"/>
</dbReference>
<dbReference type="Proteomes" id="UP000756346">
    <property type="component" value="Unassembled WGS sequence"/>
</dbReference>
<dbReference type="SUPFAM" id="SSF47336">
    <property type="entry name" value="ACP-like"/>
    <property type="match status" value="1"/>
</dbReference>
<feature type="domain" description="Carrier" evidence="5">
    <location>
        <begin position="675"/>
        <end position="752"/>
    </location>
</feature>
<keyword evidence="4" id="KW-1133">Transmembrane helix</keyword>
<dbReference type="RefSeq" id="XP_046009164.1">
    <property type="nucleotide sequence ID" value="XM_046151804.1"/>
</dbReference>
<dbReference type="PANTHER" id="PTHR43201">
    <property type="entry name" value="ACYL-COA SYNTHETASE"/>
    <property type="match status" value="1"/>
</dbReference>
<dbReference type="PROSITE" id="PS50075">
    <property type="entry name" value="CARRIER"/>
    <property type="match status" value="1"/>
</dbReference>
<evidence type="ECO:0000313" key="6">
    <source>
        <dbReference type="EMBL" id="KAH7025947.1"/>
    </source>
</evidence>
<dbReference type="SMART" id="SM00823">
    <property type="entry name" value="PKS_PP"/>
    <property type="match status" value="1"/>
</dbReference>
<dbReference type="InterPro" id="IPR042099">
    <property type="entry name" value="ANL_N_sf"/>
</dbReference>
<dbReference type="PANTHER" id="PTHR43201:SF10">
    <property type="entry name" value="CARRIER DOMAIN-CONTAINING PROTEIN"/>
    <property type="match status" value="1"/>
</dbReference>
<dbReference type="SUPFAM" id="SSF51161">
    <property type="entry name" value="Trimeric LpxA-like enzymes"/>
    <property type="match status" value="3"/>
</dbReference>
<evidence type="ECO:0000256" key="1">
    <source>
        <dbReference type="ARBA" id="ARBA00022450"/>
    </source>
</evidence>
<name>A0A9P9BQJ6_9PEZI</name>
<dbReference type="Pfam" id="PF00501">
    <property type="entry name" value="AMP-binding"/>
    <property type="match status" value="1"/>
</dbReference>
<sequence>MAFTLAQRFVRLQSTYNSLADFLHDNQKPALRHSNGQDDITHRALLEFVANFELPVPNHGCLSKPIVAIILPNGPLLAATVLATSTWYAAAPINPSAGYEQVAADIKLAGASAIISCQSESERLDLKQTGLDLFHVVQTPDGRLGTTKVWPENRSAPKDKYRPRNPNHDQDIGIVLFTSGTSGKKKVVPMTTKSIVCGVGFVIESWALTEIDTCLNMMPLYHVGGLIRNVYAPIFANGSTICCPGFDGNLFWDIADSMRPTWYYASPSMHQVILNEAANRPQALAKCEIRLICNAAGGLLPALAAQLRDTFSCVVLPSYGMTECMPISTPPIDYKLDRPGTSGISVGPELTVLDGNERPSRIGSVGRVCVRGEPLFKGYLQADGTLDTSHLTRDGWFDTGDMGYMDKDGYLYITGRNKEVINRGGELISPFEIENAIVTAAEQPGSAIFGRVSQALAFSVRHDVLQEVVGIILVTPPGKRRVDIRLLNEALKTSLQQVKWPVVVVYMEDVPKKNNKVLRIRLAERLGLPCDTDSTVYGDRHWDATCPPVDTDLSVAISASVCVVDHIKVQQAVKAVMPEHVDVFVQTSPDSGTIEAVLGPNRRFGVGGAAHYDSLVDDALLSAAKTRLLDALDANLIPHKFTTIPEPLPLTAIGTVDSQLLNARLEAMREQENSTLSSSTSGRITRIFAQLLSLDAKEIATHKDFMELGGDSLRAGKLLSILRSEFKMHLPVDLIFNSGSVDLLSRYIEKRLAESGSTGDSIDEEAGRPLPGCEKTYSSTNPFLLFVQLIPMVFLYPITRGFQWTCFIFALSHSNYLSTSEYLVGRLINLIASVYLAKLVAKSILPVVGILLKWIIIGYHREGLFPMWGGYHTRWWLAQKVVQVCGKGIFRATPWLEQLYYRLLGARIGRNVTLKNVQLGEWDLLDIQDGATLDGCTIRPMAGERNTSMLLGRITIGRNASVGLSSVVAPGTTIPEGTCIGPNSSSWEMGDDADESNRDLSATRTPEGHWALRLFITAPLWIIARLLYLTPWVLGLLGLVYGKAPEPGSSIASTLDWFAGGQRIGYHYLARALRNFFGPFLIFGFVALVRKILDLVFGPLIPGPTQAHGQIAIWRMELMRTLMPVPQFHDFTELFGSHYEATSVAIRMMGGRAGKRIYWPGTGPTIGDYHLIDVGNDVVFGSRSHLVTSDGTGSEMIQVGDGAMIADRAVLLPGVTVQKGAVMGSGAMTRRGKTYDAGGTYVGSKGGDSICLSRGNPGAGVRRRRGLSNKRVEFEESSGSMASTSESESKTTPLSSNQSTITISCDTYDEKEQTAAQEPTLSPFGRAFYEGKASYYVLGQFAIFLYSSFIIVFVHLYWDAASVSAVQIANLMYQHIDKFAKNGEIWRTYREPFIIFGLFSSFICVLAASASLVALAVVIASKWILLGRRQPGNYDWDKSSYCQRWQMLLAIEKIRLRCFAGTGILGLLTGTAYCAWYFRALGAKIGKDCAFFVNGELSLVFTEPDLLTLGDRVVVDNASLVGHINSRGKFDLNRLSVGDRCVLRTNSRLLSGAHMGNDSCLLEHTLIMGGDVVEEGRTMQGWPAERFTSSRV</sequence>
<dbReference type="GeneID" id="70181350"/>
<evidence type="ECO:0000256" key="4">
    <source>
        <dbReference type="SAM" id="Phobius"/>
    </source>
</evidence>
<dbReference type="Gene3D" id="2.160.10.10">
    <property type="entry name" value="Hexapeptide repeat proteins"/>
    <property type="match status" value="2"/>
</dbReference>
<dbReference type="Gene3D" id="1.10.1200.10">
    <property type="entry name" value="ACP-like"/>
    <property type="match status" value="1"/>
</dbReference>
<dbReference type="Gene3D" id="3.30.300.30">
    <property type="match status" value="1"/>
</dbReference>